<dbReference type="GO" id="GO:0003677">
    <property type="term" value="F:DNA binding"/>
    <property type="evidence" value="ECO:0007669"/>
    <property type="project" value="InterPro"/>
</dbReference>
<dbReference type="WBParaSite" id="ACAC_0000558701-mRNA-1">
    <property type="protein sequence ID" value="ACAC_0000558701-mRNA-1"/>
    <property type="gene ID" value="ACAC_0000558701"/>
</dbReference>
<sequence>MTESNALPHYVSFCQPVSHISECVVDVRRRVGRVRIGVQRSELCQFEQRRPSGIYPDVDFVLQMVPTMSYSPYPFTVNGMVDVAGRGGGTLLLENSQRRAAASAHCFGARLVAMSAVAAGSSTVVAKASKPKAAKKAQSHPSYFGMICRAVSELKEKSGSSKAAILMFTLSHYKLSDNETKVIFVLVIANDVDLTNRDVFCCISTLISGFCFGRLP</sequence>
<keyword evidence="2" id="KW-1185">Reference proteome</keyword>
<protein>
    <submittedName>
        <fullName evidence="3">H15 domain-containing protein</fullName>
    </submittedName>
</protein>
<reference evidence="3" key="2">
    <citation type="submission" date="2017-02" db="UniProtKB">
        <authorList>
            <consortium name="WormBaseParasite"/>
        </authorList>
    </citation>
    <scope>IDENTIFICATION</scope>
</reference>
<dbReference type="InterPro" id="IPR036388">
    <property type="entry name" value="WH-like_DNA-bd_sf"/>
</dbReference>
<dbReference type="GO" id="GO:0000786">
    <property type="term" value="C:nucleosome"/>
    <property type="evidence" value="ECO:0007669"/>
    <property type="project" value="InterPro"/>
</dbReference>
<proteinExistence type="predicted"/>
<dbReference type="Gene3D" id="1.10.10.10">
    <property type="entry name" value="Winged helix-like DNA-binding domain superfamily/Winged helix DNA-binding domain"/>
    <property type="match status" value="1"/>
</dbReference>
<dbReference type="SUPFAM" id="SSF46785">
    <property type="entry name" value="Winged helix' DNA-binding domain"/>
    <property type="match status" value="1"/>
</dbReference>
<dbReference type="GO" id="GO:0006334">
    <property type="term" value="P:nucleosome assembly"/>
    <property type="evidence" value="ECO:0007669"/>
    <property type="project" value="InterPro"/>
</dbReference>
<dbReference type="SMART" id="SM00526">
    <property type="entry name" value="H15"/>
    <property type="match status" value="1"/>
</dbReference>
<evidence type="ECO:0000259" key="1">
    <source>
        <dbReference type="PROSITE" id="PS51504"/>
    </source>
</evidence>
<accession>A0A0K0D692</accession>
<organism evidence="2 3">
    <name type="scientific">Angiostrongylus cantonensis</name>
    <name type="common">Rat lungworm</name>
    <dbReference type="NCBI Taxonomy" id="6313"/>
    <lineage>
        <taxon>Eukaryota</taxon>
        <taxon>Metazoa</taxon>
        <taxon>Ecdysozoa</taxon>
        <taxon>Nematoda</taxon>
        <taxon>Chromadorea</taxon>
        <taxon>Rhabditida</taxon>
        <taxon>Rhabditina</taxon>
        <taxon>Rhabditomorpha</taxon>
        <taxon>Strongyloidea</taxon>
        <taxon>Metastrongylidae</taxon>
        <taxon>Angiostrongylus</taxon>
    </lineage>
</organism>
<dbReference type="InterPro" id="IPR005818">
    <property type="entry name" value="Histone_H1/H5_H15"/>
</dbReference>
<dbReference type="Proteomes" id="UP000035642">
    <property type="component" value="Unassembled WGS sequence"/>
</dbReference>
<feature type="domain" description="H15" evidence="1">
    <location>
        <begin position="139"/>
        <end position="216"/>
    </location>
</feature>
<reference evidence="2" key="1">
    <citation type="submission" date="2012-09" db="EMBL/GenBank/DDBJ databases">
        <authorList>
            <person name="Martin A.A."/>
        </authorList>
    </citation>
    <scope>NUCLEOTIDE SEQUENCE</scope>
</reference>
<evidence type="ECO:0000313" key="3">
    <source>
        <dbReference type="WBParaSite" id="ACAC_0000558701-mRNA-1"/>
    </source>
</evidence>
<dbReference type="InterPro" id="IPR036390">
    <property type="entry name" value="WH_DNA-bd_sf"/>
</dbReference>
<dbReference type="STRING" id="6313.A0A0K0D692"/>
<evidence type="ECO:0000313" key="2">
    <source>
        <dbReference type="Proteomes" id="UP000035642"/>
    </source>
</evidence>
<dbReference type="PROSITE" id="PS51504">
    <property type="entry name" value="H15"/>
    <property type="match status" value="1"/>
</dbReference>
<dbReference type="AlphaFoldDB" id="A0A0K0D692"/>
<dbReference type="Pfam" id="PF00538">
    <property type="entry name" value="Linker_histone"/>
    <property type="match status" value="1"/>
</dbReference>
<name>A0A0K0D692_ANGCA</name>